<feature type="transmembrane region" description="Helical" evidence="1">
    <location>
        <begin position="57"/>
        <end position="76"/>
    </location>
</feature>
<evidence type="ECO:0000313" key="2">
    <source>
        <dbReference type="EMBL" id="SMB86105.1"/>
    </source>
</evidence>
<keyword evidence="1" id="KW-1133">Transmembrane helix</keyword>
<dbReference type="Proteomes" id="UP000192582">
    <property type="component" value="Unassembled WGS sequence"/>
</dbReference>
<proteinExistence type="predicted"/>
<sequence>MERYFRGVGAVNHRRVFAVLLGLIAVGLFVGTCYFGLGTLLSIPSDNEEAFSGWSKRWLLCLIGTASSIWGTTLFWKPSKKKGGKGGI</sequence>
<evidence type="ECO:0000313" key="3">
    <source>
        <dbReference type="Proteomes" id="UP000192582"/>
    </source>
</evidence>
<organism evidence="2 3">
    <name type="scientific">Deinococcus hopiensis KR-140</name>
    <dbReference type="NCBI Taxonomy" id="695939"/>
    <lineage>
        <taxon>Bacteria</taxon>
        <taxon>Thermotogati</taxon>
        <taxon>Deinococcota</taxon>
        <taxon>Deinococci</taxon>
        <taxon>Deinococcales</taxon>
        <taxon>Deinococcaceae</taxon>
        <taxon>Deinococcus</taxon>
    </lineage>
</organism>
<feature type="transmembrane region" description="Helical" evidence="1">
    <location>
        <begin position="16"/>
        <end position="37"/>
    </location>
</feature>
<keyword evidence="3" id="KW-1185">Reference proteome</keyword>
<name>A0A1W1UYC0_9DEIO</name>
<dbReference type="EMBL" id="FWWU01000008">
    <property type="protein sequence ID" value="SMB86105.1"/>
    <property type="molecule type" value="Genomic_DNA"/>
</dbReference>
<evidence type="ECO:0000256" key="1">
    <source>
        <dbReference type="SAM" id="Phobius"/>
    </source>
</evidence>
<reference evidence="2 3" key="1">
    <citation type="submission" date="2017-04" db="EMBL/GenBank/DDBJ databases">
        <authorList>
            <person name="Afonso C.L."/>
            <person name="Miller P.J."/>
            <person name="Scott M.A."/>
            <person name="Spackman E."/>
            <person name="Goraichik I."/>
            <person name="Dimitrov K.M."/>
            <person name="Suarez D.L."/>
            <person name="Swayne D.E."/>
        </authorList>
    </citation>
    <scope>NUCLEOTIDE SEQUENCE [LARGE SCALE GENOMIC DNA]</scope>
    <source>
        <strain evidence="2 3">KR-140</strain>
    </source>
</reference>
<keyword evidence="1" id="KW-0812">Transmembrane</keyword>
<protein>
    <submittedName>
        <fullName evidence="2">Uncharacterized protein</fullName>
    </submittedName>
</protein>
<keyword evidence="1" id="KW-0472">Membrane</keyword>
<accession>A0A1W1UYC0</accession>
<gene>
    <name evidence="2" type="ORF">SAMN00790413_03686</name>
</gene>
<dbReference type="AlphaFoldDB" id="A0A1W1UYC0"/>